<dbReference type="Gene3D" id="3.40.1190.20">
    <property type="match status" value="1"/>
</dbReference>
<comment type="similarity">
    <text evidence="1">Belongs to the carbohydrate kinase PfkB family.</text>
</comment>
<dbReference type="GO" id="GO:0005524">
    <property type="term" value="F:ATP binding"/>
    <property type="evidence" value="ECO:0007669"/>
    <property type="project" value="UniProtKB-KW"/>
</dbReference>
<organism evidence="8 9">
    <name type="scientific">Haloactinopolyspora alba</name>
    <dbReference type="NCBI Taxonomy" id="648780"/>
    <lineage>
        <taxon>Bacteria</taxon>
        <taxon>Bacillati</taxon>
        <taxon>Actinomycetota</taxon>
        <taxon>Actinomycetes</taxon>
        <taxon>Jiangellales</taxon>
        <taxon>Jiangellaceae</taxon>
        <taxon>Haloactinopolyspora</taxon>
    </lineage>
</organism>
<dbReference type="PANTHER" id="PTHR46566:SF5">
    <property type="entry name" value="1-PHOSPHOFRUCTOKINASE"/>
    <property type="match status" value="1"/>
</dbReference>
<dbReference type="GO" id="GO:0008443">
    <property type="term" value="F:phosphofructokinase activity"/>
    <property type="evidence" value="ECO:0007669"/>
    <property type="project" value="TreeGrafter"/>
</dbReference>
<dbReference type="InterPro" id="IPR029056">
    <property type="entry name" value="Ribokinase-like"/>
</dbReference>
<dbReference type="Proteomes" id="UP000243528">
    <property type="component" value="Unassembled WGS sequence"/>
</dbReference>
<keyword evidence="5" id="KW-0067">ATP-binding</keyword>
<sequence>MSTVVTVTPNPALDVTYQVDALRVGRSHRVHRVIERAGGKGVNVARVVRALDGNAVVVAPFGGVTGSALETSLRADGFDVRPVPVAAQTRRTVTVVADGEATALNEPGRALAPEEWVAVENAVADAAVAGDVAVISGSTPRDAPRDLHARLIERARLAGAATVVDTSGPSLLAAAEAAPALVKPNADELREATGEPDVTTAAHILLDRGARSVVVSLGADGLAGFDGTAAWRVAPVPGLAGNPTGAGDAVVAALALSMSDGTPWPDALVRATACGAAAVPADAAGKIDLGAYARFLPTLTAERFE</sequence>
<name>A0A2P8DM24_9ACTN</name>
<evidence type="ECO:0000313" key="9">
    <source>
        <dbReference type="Proteomes" id="UP000243528"/>
    </source>
</evidence>
<gene>
    <name evidence="8" type="ORF">CLV30_12056</name>
</gene>
<accession>A0A2P8DM24</accession>
<evidence type="ECO:0000256" key="4">
    <source>
        <dbReference type="ARBA" id="ARBA00022777"/>
    </source>
</evidence>
<dbReference type="InterPro" id="IPR017583">
    <property type="entry name" value="Tagatose/fructose_Pkinase"/>
</dbReference>
<evidence type="ECO:0000313" key="8">
    <source>
        <dbReference type="EMBL" id="PSK98270.1"/>
    </source>
</evidence>
<evidence type="ECO:0000256" key="5">
    <source>
        <dbReference type="ARBA" id="ARBA00022840"/>
    </source>
</evidence>
<keyword evidence="9" id="KW-1185">Reference proteome</keyword>
<evidence type="ECO:0000256" key="1">
    <source>
        <dbReference type="ARBA" id="ARBA00010688"/>
    </source>
</evidence>
<keyword evidence="4 8" id="KW-0418">Kinase</keyword>
<keyword evidence="2 6" id="KW-0808">Transferase</keyword>
<evidence type="ECO:0000256" key="3">
    <source>
        <dbReference type="ARBA" id="ARBA00022741"/>
    </source>
</evidence>
<evidence type="ECO:0000259" key="7">
    <source>
        <dbReference type="Pfam" id="PF00294"/>
    </source>
</evidence>
<proteinExistence type="inferred from homology"/>
<evidence type="ECO:0000256" key="6">
    <source>
        <dbReference type="PIRNR" id="PIRNR000535"/>
    </source>
</evidence>
<dbReference type="CDD" id="cd01164">
    <property type="entry name" value="FruK_PfkB_like"/>
    <property type="match status" value="1"/>
</dbReference>
<dbReference type="InterPro" id="IPR011611">
    <property type="entry name" value="PfkB_dom"/>
</dbReference>
<reference evidence="8 9" key="1">
    <citation type="submission" date="2018-03" db="EMBL/GenBank/DDBJ databases">
        <title>Genomic Encyclopedia of Archaeal and Bacterial Type Strains, Phase II (KMG-II): from individual species to whole genera.</title>
        <authorList>
            <person name="Goeker M."/>
        </authorList>
    </citation>
    <scope>NUCLEOTIDE SEQUENCE [LARGE SCALE GENOMIC DNA]</scope>
    <source>
        <strain evidence="8 9">DSM 45211</strain>
    </source>
</reference>
<feature type="domain" description="Carbohydrate kinase PfkB" evidence="7">
    <location>
        <begin position="18"/>
        <end position="279"/>
    </location>
</feature>
<dbReference type="SUPFAM" id="SSF53613">
    <property type="entry name" value="Ribokinase-like"/>
    <property type="match status" value="1"/>
</dbReference>
<dbReference type="PROSITE" id="PS00584">
    <property type="entry name" value="PFKB_KINASES_2"/>
    <property type="match status" value="1"/>
</dbReference>
<comment type="caution">
    <text evidence="8">The sequence shown here is derived from an EMBL/GenBank/DDBJ whole genome shotgun (WGS) entry which is preliminary data.</text>
</comment>
<dbReference type="EMBL" id="PYGE01000020">
    <property type="protein sequence ID" value="PSK98270.1"/>
    <property type="molecule type" value="Genomic_DNA"/>
</dbReference>
<protein>
    <submittedName>
        <fullName evidence="8">Tagatose 6-phosphate kinase</fullName>
    </submittedName>
</protein>
<dbReference type="NCBIfam" id="TIGR03168">
    <property type="entry name" value="1-PFK"/>
    <property type="match status" value="1"/>
</dbReference>
<keyword evidence="3" id="KW-0547">Nucleotide-binding</keyword>
<dbReference type="PIRSF" id="PIRSF000535">
    <property type="entry name" value="1PFK/6PFK/LacC"/>
    <property type="match status" value="1"/>
</dbReference>
<dbReference type="PANTHER" id="PTHR46566">
    <property type="entry name" value="1-PHOSPHOFRUCTOKINASE-RELATED"/>
    <property type="match status" value="1"/>
</dbReference>
<dbReference type="InterPro" id="IPR002173">
    <property type="entry name" value="Carboh/pur_kinase_PfkB_CS"/>
</dbReference>
<dbReference type="OrthoDB" id="9801219at2"/>
<dbReference type="AlphaFoldDB" id="A0A2P8DM24"/>
<dbReference type="Pfam" id="PF00294">
    <property type="entry name" value="PfkB"/>
    <property type="match status" value="1"/>
</dbReference>
<evidence type="ECO:0000256" key="2">
    <source>
        <dbReference type="ARBA" id="ARBA00022679"/>
    </source>
</evidence>
<dbReference type="GO" id="GO:0005829">
    <property type="term" value="C:cytosol"/>
    <property type="evidence" value="ECO:0007669"/>
    <property type="project" value="TreeGrafter"/>
</dbReference>